<organism evidence="2 3">
    <name type="scientific">Blastococcus jejuensis</name>
    <dbReference type="NCBI Taxonomy" id="351224"/>
    <lineage>
        <taxon>Bacteria</taxon>
        <taxon>Bacillati</taxon>
        <taxon>Actinomycetota</taxon>
        <taxon>Actinomycetes</taxon>
        <taxon>Geodermatophilales</taxon>
        <taxon>Geodermatophilaceae</taxon>
        <taxon>Blastococcus</taxon>
    </lineage>
</organism>
<evidence type="ECO:0008006" key="4">
    <source>
        <dbReference type="Google" id="ProtNLM"/>
    </source>
</evidence>
<dbReference type="EMBL" id="BAAAVV010000007">
    <property type="protein sequence ID" value="GAA3175606.1"/>
    <property type="molecule type" value="Genomic_DNA"/>
</dbReference>
<protein>
    <recommendedName>
        <fullName evidence="4">Lipocalin-like domain-containing protein</fullName>
    </recommendedName>
</protein>
<evidence type="ECO:0000256" key="1">
    <source>
        <dbReference type="SAM" id="MobiDB-lite"/>
    </source>
</evidence>
<feature type="region of interest" description="Disordered" evidence="1">
    <location>
        <begin position="57"/>
        <end position="79"/>
    </location>
</feature>
<proteinExistence type="predicted"/>
<name>A0ABP6PEA0_9ACTN</name>
<accession>A0ABP6PEA0</accession>
<keyword evidence="3" id="KW-1185">Reference proteome</keyword>
<reference evidence="3" key="1">
    <citation type="journal article" date="2019" name="Int. J. Syst. Evol. Microbiol.">
        <title>The Global Catalogue of Microorganisms (GCM) 10K type strain sequencing project: providing services to taxonomists for standard genome sequencing and annotation.</title>
        <authorList>
            <consortium name="The Broad Institute Genomics Platform"/>
            <consortium name="The Broad Institute Genome Sequencing Center for Infectious Disease"/>
            <person name="Wu L."/>
            <person name="Ma J."/>
        </authorList>
    </citation>
    <scope>NUCLEOTIDE SEQUENCE [LARGE SCALE GENOMIC DNA]</scope>
    <source>
        <strain evidence="3">JCM 15614</strain>
    </source>
</reference>
<evidence type="ECO:0000313" key="2">
    <source>
        <dbReference type="EMBL" id="GAA3175606.1"/>
    </source>
</evidence>
<gene>
    <name evidence="2" type="ORF">GCM10010531_31580</name>
</gene>
<dbReference type="RefSeq" id="WP_344689916.1">
    <property type="nucleotide sequence ID" value="NZ_BAAAVV010000007.1"/>
</dbReference>
<comment type="caution">
    <text evidence="2">The sequence shown here is derived from an EMBL/GenBank/DDBJ whole genome shotgun (WGS) entry which is preliminary data.</text>
</comment>
<evidence type="ECO:0000313" key="3">
    <source>
        <dbReference type="Proteomes" id="UP001499924"/>
    </source>
</evidence>
<dbReference type="Proteomes" id="UP001499924">
    <property type="component" value="Unassembled WGS sequence"/>
</dbReference>
<sequence length="105" mass="11763">MSEATVTGRWMHSFEEDHDDVLVYRPPEHDFPRARGRDGIEFGPDGTFTEWAIGRGDAQEARPGRWRTADTGGAVEVSTERGGEQVLEILTATPDRLEVRRRAAP</sequence>